<dbReference type="OrthoDB" id="9778364at2"/>
<dbReference type="AlphaFoldDB" id="A0A1X7JL04"/>
<dbReference type="GO" id="GO:0006261">
    <property type="term" value="P:DNA-templated DNA replication"/>
    <property type="evidence" value="ECO:0007669"/>
    <property type="project" value="TreeGrafter"/>
</dbReference>
<accession>A0A1X7JL04</accession>
<dbReference type="STRING" id="561720.SAMN06275492_11347"/>
<dbReference type="Gene3D" id="1.10.8.60">
    <property type="match status" value="1"/>
</dbReference>
<evidence type="ECO:0000256" key="2">
    <source>
        <dbReference type="ARBA" id="ARBA00022741"/>
    </source>
</evidence>
<evidence type="ECO:0000313" key="6">
    <source>
        <dbReference type="Proteomes" id="UP000193355"/>
    </source>
</evidence>
<dbReference type="EMBL" id="FXBB01000013">
    <property type="protein sequence ID" value="SMG28848.1"/>
    <property type="molecule type" value="Genomic_DNA"/>
</dbReference>
<dbReference type="FunFam" id="1.20.272.10:FF:000001">
    <property type="entry name" value="Putative AAA family ATPase"/>
    <property type="match status" value="1"/>
</dbReference>
<evidence type="ECO:0000256" key="3">
    <source>
        <dbReference type="ARBA" id="ARBA00022840"/>
    </source>
</evidence>
<protein>
    <submittedName>
        <fullName evidence="5">Putative ATPase</fullName>
    </submittedName>
</protein>
<feature type="domain" description="AAA+ ATPase" evidence="4">
    <location>
        <begin position="41"/>
        <end position="165"/>
    </location>
</feature>
<evidence type="ECO:0000313" key="5">
    <source>
        <dbReference type="EMBL" id="SMG28848.1"/>
    </source>
</evidence>
<dbReference type="Gene3D" id="3.40.50.300">
    <property type="entry name" value="P-loop containing nucleotide triphosphate hydrolases"/>
    <property type="match status" value="1"/>
</dbReference>
<dbReference type="GO" id="GO:0017116">
    <property type="term" value="F:single-stranded DNA helicase activity"/>
    <property type="evidence" value="ECO:0007669"/>
    <property type="project" value="TreeGrafter"/>
</dbReference>
<dbReference type="SUPFAM" id="SSF52540">
    <property type="entry name" value="P-loop containing nucleoside triphosphate hydrolases"/>
    <property type="match status" value="1"/>
</dbReference>
<dbReference type="PANTHER" id="PTHR13779">
    <property type="entry name" value="WERNER HELICASE-INTERACTING PROTEIN 1 FAMILY MEMBER"/>
    <property type="match status" value="1"/>
</dbReference>
<keyword evidence="2" id="KW-0547">Nucleotide-binding</keyword>
<name>A0A1X7JL04_9BACT</name>
<dbReference type="SUPFAM" id="SSF48019">
    <property type="entry name" value="post-AAA+ oligomerization domain-like"/>
    <property type="match status" value="1"/>
</dbReference>
<dbReference type="Gene3D" id="1.20.272.10">
    <property type="match status" value="1"/>
</dbReference>
<dbReference type="InterPro" id="IPR003959">
    <property type="entry name" value="ATPase_AAA_core"/>
</dbReference>
<dbReference type="InterPro" id="IPR051314">
    <property type="entry name" value="AAA_ATPase_RarA/MGS1/WRNIP1"/>
</dbReference>
<dbReference type="InterPro" id="IPR021886">
    <property type="entry name" value="MgsA_C"/>
</dbReference>
<proteinExistence type="inferred from homology"/>
<dbReference type="InterPro" id="IPR027417">
    <property type="entry name" value="P-loop_NTPase"/>
</dbReference>
<dbReference type="GO" id="GO:0016887">
    <property type="term" value="F:ATP hydrolysis activity"/>
    <property type="evidence" value="ECO:0007669"/>
    <property type="project" value="InterPro"/>
</dbReference>
<dbReference type="InterPro" id="IPR003593">
    <property type="entry name" value="AAA+_ATPase"/>
</dbReference>
<dbReference type="GO" id="GO:0003677">
    <property type="term" value="F:DNA binding"/>
    <property type="evidence" value="ECO:0007669"/>
    <property type="project" value="InterPro"/>
</dbReference>
<keyword evidence="6" id="KW-1185">Reference proteome</keyword>
<dbReference type="GO" id="GO:0008047">
    <property type="term" value="F:enzyme activator activity"/>
    <property type="evidence" value="ECO:0007669"/>
    <property type="project" value="TreeGrafter"/>
</dbReference>
<dbReference type="Proteomes" id="UP000193355">
    <property type="component" value="Unassembled WGS sequence"/>
</dbReference>
<dbReference type="GO" id="GO:0005524">
    <property type="term" value="F:ATP binding"/>
    <property type="evidence" value="ECO:0007669"/>
    <property type="project" value="UniProtKB-KW"/>
</dbReference>
<evidence type="ECO:0000259" key="4">
    <source>
        <dbReference type="SMART" id="SM00382"/>
    </source>
</evidence>
<dbReference type="Gene3D" id="1.10.3710.10">
    <property type="entry name" value="DNA polymerase III clamp loader subunits, C-terminal domain"/>
    <property type="match status" value="1"/>
</dbReference>
<gene>
    <name evidence="5" type="ORF">SAMN06275492_11347</name>
</gene>
<sequence length="423" mass="46851">MICWETPLAERMRPSSLDEYVGHSSIIAPGTALRSHLERGVVPSCILYGPPGVGKTALVRLMASVTDRELFEINAVSAKVSQLRELIDQGEKVKSMSGRSVVAFVDEIYHFNKSQQNALLPAVEKGDVVLVGTTTENPWFEINKTLLSRLMVLTIDPLTEEDLVVLMSRALEDREKGLGSLELSWDQEVLREIALSAGGDGRQALTRLEYLARSVAASGGSHISLERAKKDLPRASVRHDKGGDNHYQVISAFIKSIRGSDPDATIYWLARLLDSGEDIRFIARRMVISAAEDVGLADPMALMIATSAAQASDMTGMPEARIILGEAALYLASAPKSNRAYEAINSAISDIESGAVQRVPDHLINGNRGYLYPHDYRGHWVAQSYLKEPKRYYFPSDSGYESRVLARLKRFWRRFREGSQKDS</sequence>
<dbReference type="InterPro" id="IPR032423">
    <property type="entry name" value="AAA_assoc_2"/>
</dbReference>
<dbReference type="PANTHER" id="PTHR13779:SF7">
    <property type="entry name" value="ATPASE WRNIP1"/>
    <property type="match status" value="1"/>
</dbReference>
<dbReference type="Pfam" id="PF16193">
    <property type="entry name" value="AAA_assoc_2"/>
    <property type="match status" value="1"/>
</dbReference>
<evidence type="ECO:0000256" key="1">
    <source>
        <dbReference type="ARBA" id="ARBA00008959"/>
    </source>
</evidence>
<organism evidence="5 6">
    <name type="scientific">Dethiosulfovibrio salsuginis</name>
    <dbReference type="NCBI Taxonomy" id="561720"/>
    <lineage>
        <taxon>Bacteria</taxon>
        <taxon>Thermotogati</taxon>
        <taxon>Synergistota</taxon>
        <taxon>Synergistia</taxon>
        <taxon>Synergistales</taxon>
        <taxon>Dethiosulfovibrionaceae</taxon>
        <taxon>Dethiosulfovibrio</taxon>
    </lineage>
</organism>
<dbReference type="CDD" id="cd00009">
    <property type="entry name" value="AAA"/>
    <property type="match status" value="1"/>
</dbReference>
<dbReference type="SMART" id="SM00382">
    <property type="entry name" value="AAA"/>
    <property type="match status" value="1"/>
</dbReference>
<reference evidence="6" key="1">
    <citation type="submission" date="2017-04" db="EMBL/GenBank/DDBJ databases">
        <authorList>
            <person name="Varghese N."/>
            <person name="Submissions S."/>
        </authorList>
    </citation>
    <scope>NUCLEOTIDE SEQUENCE [LARGE SCALE GENOMIC DNA]</scope>
    <source>
        <strain evidence="6">USBA 82</strain>
    </source>
</reference>
<dbReference type="RefSeq" id="WP_143340841.1">
    <property type="nucleotide sequence ID" value="NZ_FXBB01000013.1"/>
</dbReference>
<dbReference type="CDD" id="cd18139">
    <property type="entry name" value="HLD_clamp_RarA"/>
    <property type="match status" value="1"/>
</dbReference>
<dbReference type="GO" id="GO:0000731">
    <property type="term" value="P:DNA synthesis involved in DNA repair"/>
    <property type="evidence" value="ECO:0007669"/>
    <property type="project" value="TreeGrafter"/>
</dbReference>
<comment type="similarity">
    <text evidence="1">Belongs to the AAA ATPase family. RarA/MGS1/WRNIP1 subfamily.</text>
</comment>
<dbReference type="Pfam" id="PF00004">
    <property type="entry name" value="AAA"/>
    <property type="match status" value="1"/>
</dbReference>
<dbReference type="Pfam" id="PF12002">
    <property type="entry name" value="MgsA_C"/>
    <property type="match status" value="1"/>
</dbReference>
<dbReference type="InterPro" id="IPR008921">
    <property type="entry name" value="DNA_pol3_clamp-load_cplx_C"/>
</dbReference>
<keyword evidence="3" id="KW-0067">ATP-binding</keyword>